<protein>
    <submittedName>
        <fullName evidence="2">Class I SAM-dependent methyltransferase</fullName>
    </submittedName>
</protein>
<dbReference type="PANTHER" id="PTHR10259">
    <property type="entry name" value="THIOPURINE S-METHYLTRANSFERASE"/>
    <property type="match status" value="1"/>
</dbReference>
<name>A0ABY5E8H8_9BACT</name>
<keyword evidence="2" id="KW-0489">Methyltransferase</keyword>
<dbReference type="EMBL" id="CP100595">
    <property type="protein sequence ID" value="UTJ07480.1"/>
    <property type="molecule type" value="Genomic_DNA"/>
</dbReference>
<keyword evidence="2" id="KW-0808">Transferase</keyword>
<dbReference type="RefSeq" id="WP_254577654.1">
    <property type="nucleotide sequence ID" value="NZ_CP100595.1"/>
</dbReference>
<dbReference type="PANTHER" id="PTHR10259:SF11">
    <property type="entry name" value="THIOPURINE S-METHYLTRANSFERASE"/>
    <property type="match status" value="1"/>
</dbReference>
<dbReference type="SUPFAM" id="SSF53335">
    <property type="entry name" value="S-adenosyl-L-methionine-dependent methyltransferases"/>
    <property type="match status" value="1"/>
</dbReference>
<gene>
    <name evidence="2" type="ORF">NJU99_05130</name>
</gene>
<evidence type="ECO:0000313" key="2">
    <source>
        <dbReference type="EMBL" id="UTJ07480.1"/>
    </source>
</evidence>
<dbReference type="InterPro" id="IPR029063">
    <property type="entry name" value="SAM-dependent_MTases_sf"/>
</dbReference>
<dbReference type="Gene3D" id="3.40.50.150">
    <property type="entry name" value="Vaccinia Virus protein VP39"/>
    <property type="match status" value="1"/>
</dbReference>
<evidence type="ECO:0000313" key="3">
    <source>
        <dbReference type="Proteomes" id="UP001060012"/>
    </source>
</evidence>
<feature type="domain" description="Methyltransferase" evidence="1">
    <location>
        <begin position="78"/>
        <end position="168"/>
    </location>
</feature>
<dbReference type="GO" id="GO:0032259">
    <property type="term" value="P:methylation"/>
    <property type="evidence" value="ECO:0007669"/>
    <property type="project" value="UniProtKB-KW"/>
</dbReference>
<accession>A0ABY5E8H8</accession>
<sequence length="229" mass="26774">MNDFDFLNKDTFEADKYKDMVKSYYEKDKPTQWFDHIYESAKGDYTKVFWADLEPSPYLVSWLKENPINKANKRACVIGCGVGDDAQALSEFGFEVIAFDISPKAIELCKNRYPDTKVQFIVADLFDYPKEWFESFDVVYECNTIQVLPDEYRKKARTSMTSLLSKDGYILVSCRSRDEHEKEDEIPKPLSKSEIDEFITVQNLKEQSFLAYDDEQVPSVPHFFAVYKK</sequence>
<proteinExistence type="predicted"/>
<organism evidence="2 3">
    <name type="scientific">Arcobacter roscoffensis</name>
    <dbReference type="NCBI Taxonomy" id="2961520"/>
    <lineage>
        <taxon>Bacteria</taxon>
        <taxon>Pseudomonadati</taxon>
        <taxon>Campylobacterota</taxon>
        <taxon>Epsilonproteobacteria</taxon>
        <taxon>Campylobacterales</taxon>
        <taxon>Arcobacteraceae</taxon>
        <taxon>Arcobacter</taxon>
    </lineage>
</organism>
<dbReference type="InterPro" id="IPR041698">
    <property type="entry name" value="Methyltransf_25"/>
</dbReference>
<dbReference type="Pfam" id="PF13649">
    <property type="entry name" value="Methyltransf_25"/>
    <property type="match status" value="1"/>
</dbReference>
<dbReference type="Proteomes" id="UP001060012">
    <property type="component" value="Chromosome"/>
</dbReference>
<keyword evidence="3" id="KW-1185">Reference proteome</keyword>
<evidence type="ECO:0000259" key="1">
    <source>
        <dbReference type="Pfam" id="PF13649"/>
    </source>
</evidence>
<dbReference type="CDD" id="cd02440">
    <property type="entry name" value="AdoMet_MTases"/>
    <property type="match status" value="1"/>
</dbReference>
<reference evidence="2" key="1">
    <citation type="submission" date="2022-07" db="EMBL/GenBank/DDBJ databases">
        <title>Arcobacter roscoffensis sp. nov., a marine bacterium isolated from coastal seawater collected from Roscoff, France.</title>
        <authorList>
            <person name="Pascual J."/>
            <person name="Lepeaux C."/>
            <person name="Methner A."/>
            <person name="Overmann J."/>
        </authorList>
    </citation>
    <scope>NUCLEOTIDE SEQUENCE</scope>
    <source>
        <strain evidence="2">ARW1-2F2</strain>
    </source>
</reference>
<dbReference type="GO" id="GO:0008168">
    <property type="term" value="F:methyltransferase activity"/>
    <property type="evidence" value="ECO:0007669"/>
    <property type="project" value="UniProtKB-KW"/>
</dbReference>